<proteinExistence type="predicted"/>
<dbReference type="Gene3D" id="3.30.40.10">
    <property type="entry name" value="Zinc/RING finger domain, C3HC4 (zinc finger)"/>
    <property type="match status" value="1"/>
</dbReference>
<dbReference type="GO" id="GO:0061630">
    <property type="term" value="F:ubiquitin protein ligase activity"/>
    <property type="evidence" value="ECO:0007669"/>
    <property type="project" value="InterPro"/>
</dbReference>
<comment type="caution">
    <text evidence="2">The sequence shown here is derived from an EMBL/GenBank/DDBJ whole genome shotgun (WGS) entry which is preliminary data.</text>
</comment>
<protein>
    <recommendedName>
        <fullName evidence="1">Anaphase-promoting complex subunit 11 RING-H2 finger domain-containing protein</fullName>
    </recommendedName>
</protein>
<dbReference type="GO" id="GO:0008270">
    <property type="term" value="F:zinc ion binding"/>
    <property type="evidence" value="ECO:0007669"/>
    <property type="project" value="InterPro"/>
</dbReference>
<feature type="domain" description="Anaphase-promoting complex subunit 11 RING-H2 finger" evidence="1">
    <location>
        <begin position="10"/>
        <end position="36"/>
    </location>
</feature>
<name>A0A178UDG5_ARATH</name>
<organism evidence="2 3">
    <name type="scientific">Arabidopsis thaliana</name>
    <name type="common">Mouse-ear cress</name>
    <dbReference type="NCBI Taxonomy" id="3702"/>
    <lineage>
        <taxon>Eukaryota</taxon>
        <taxon>Viridiplantae</taxon>
        <taxon>Streptophyta</taxon>
        <taxon>Embryophyta</taxon>
        <taxon>Tracheophyta</taxon>
        <taxon>Spermatophyta</taxon>
        <taxon>Magnoliopsida</taxon>
        <taxon>eudicotyledons</taxon>
        <taxon>Gunneridae</taxon>
        <taxon>Pentapetalae</taxon>
        <taxon>rosids</taxon>
        <taxon>malvids</taxon>
        <taxon>Brassicales</taxon>
        <taxon>Brassicaceae</taxon>
        <taxon>Camelineae</taxon>
        <taxon>Arabidopsis</taxon>
    </lineage>
</organism>
<dbReference type="AlphaFoldDB" id="A0A178UDG5"/>
<dbReference type="Pfam" id="PF12861">
    <property type="entry name" value="zf-ANAPC11"/>
    <property type="match status" value="1"/>
</dbReference>
<evidence type="ECO:0000313" key="3">
    <source>
        <dbReference type="Proteomes" id="UP000078284"/>
    </source>
</evidence>
<dbReference type="EMBL" id="LUHQ01000005">
    <property type="protein sequence ID" value="OAO90741.1"/>
    <property type="molecule type" value="Genomic_DNA"/>
</dbReference>
<sequence>MAWGTWDAQDETCGLCRMPFDASCPDCKLPEDDCPLRSISPLTEFFNEYLNHAPLPYLCHIF</sequence>
<evidence type="ECO:0000313" key="2">
    <source>
        <dbReference type="EMBL" id="OAO90741.1"/>
    </source>
</evidence>
<reference evidence="3" key="1">
    <citation type="journal article" date="2016" name="Proc. Natl. Acad. Sci. U.S.A.">
        <title>Chromosome-level assembly of Arabidopsis thaliana Ler reveals the extent of translocation and inversion polymorphisms.</title>
        <authorList>
            <person name="Zapata L."/>
            <person name="Ding J."/>
            <person name="Willing E.M."/>
            <person name="Hartwig B."/>
            <person name="Bezdan D."/>
            <person name="Jiao W.B."/>
            <person name="Patel V."/>
            <person name="Velikkakam James G."/>
            <person name="Koornneef M."/>
            <person name="Ossowski S."/>
            <person name="Schneeberger K."/>
        </authorList>
    </citation>
    <scope>NUCLEOTIDE SEQUENCE [LARGE SCALE GENOMIC DNA]</scope>
    <source>
        <strain evidence="3">cv. Landsberg erecta</strain>
    </source>
</reference>
<gene>
    <name evidence="2" type="ordered locus">AXX17_At5g26580</name>
</gene>
<dbReference type="GO" id="GO:0097602">
    <property type="term" value="F:cullin family protein binding"/>
    <property type="evidence" value="ECO:0007669"/>
    <property type="project" value="InterPro"/>
</dbReference>
<dbReference type="InterPro" id="IPR013083">
    <property type="entry name" value="Znf_RING/FYVE/PHD"/>
</dbReference>
<dbReference type="SUPFAM" id="SSF57850">
    <property type="entry name" value="RING/U-box"/>
    <property type="match status" value="1"/>
</dbReference>
<dbReference type="Proteomes" id="UP000078284">
    <property type="component" value="Chromosome 5"/>
</dbReference>
<evidence type="ECO:0000259" key="1">
    <source>
        <dbReference type="Pfam" id="PF12861"/>
    </source>
</evidence>
<dbReference type="InterPro" id="IPR024991">
    <property type="entry name" value="RING-H2_APC11"/>
</dbReference>
<dbReference type="GO" id="GO:0031145">
    <property type="term" value="P:anaphase-promoting complex-dependent catabolic process"/>
    <property type="evidence" value="ECO:0007669"/>
    <property type="project" value="InterPro"/>
</dbReference>
<dbReference type="GO" id="GO:0005680">
    <property type="term" value="C:anaphase-promoting complex"/>
    <property type="evidence" value="ECO:0007669"/>
    <property type="project" value="InterPro"/>
</dbReference>
<accession>A0A178UDG5</accession>